<keyword evidence="4" id="KW-0811">Translocation</keyword>
<evidence type="ECO:0000256" key="2">
    <source>
        <dbReference type="ARBA" id="ARBA00022448"/>
    </source>
</evidence>
<evidence type="ECO:0000256" key="1">
    <source>
        <dbReference type="ARBA" id="ARBA00005443"/>
    </source>
</evidence>
<accession>A0ABR1F465</accession>
<evidence type="ECO:0000256" key="8">
    <source>
        <dbReference type="ARBA" id="ARBA00029691"/>
    </source>
</evidence>
<protein>
    <recommendedName>
        <fullName evidence="7 10">Peroxisomal membrane protein PEX14</fullName>
    </recommendedName>
    <alternativeName>
        <fullName evidence="8 10">Peroxin-14</fullName>
    </alternativeName>
</protein>
<evidence type="ECO:0000256" key="3">
    <source>
        <dbReference type="ARBA" id="ARBA00022927"/>
    </source>
</evidence>
<comment type="caution">
    <text evidence="14">The sequence shown here is derived from an EMBL/GenBank/DDBJ whole genome shotgun (WGS) entry which is preliminary data.</text>
</comment>
<feature type="region of interest" description="Disordered" evidence="12">
    <location>
        <begin position="242"/>
        <end position="331"/>
    </location>
</feature>
<sequence length="331" mass="35777">MADLREDLLDQAVRFLADPKAAESPLAQRLQFLESKGLTELEIAEALKRASKPSSSSSSSPSQSSQATAYAPPRPAYLPGQAYQPAPPPLPQRDWKDIFVMATASVGVSYGLYVLAKRYVLPLITPPTPAALEADKEAITAEFDRTDKLIQQIQADTEALKEAEQKRLDALDAAVEELHKVMDEAKSQLSARETEMRQLQTDIETVKTDLPKYLERVNDSQRRDLLEIQTELKSLKQIVSNRVKSSVSSPQPPPPTSTYSSGTSTPVEPTANGSTSSLSSPHIPPSSLKPPSRSGIPAWQLAAAKRSSPSPDSAAKPDESTTTTEVSASTS</sequence>
<dbReference type="PANTHER" id="PTHR23058">
    <property type="entry name" value="PEROXISOMAL MEMBRANE PROTEIN PEX14"/>
    <property type="match status" value="1"/>
</dbReference>
<evidence type="ECO:0000256" key="10">
    <source>
        <dbReference type="RuleBase" id="RU367032"/>
    </source>
</evidence>
<reference evidence="14 15" key="1">
    <citation type="submission" date="2024-03" db="EMBL/GenBank/DDBJ databases">
        <title>Genome-scale model development and genomic sequencing of the oleaginous clade Lipomyces.</title>
        <authorList>
            <consortium name="Lawrence Berkeley National Laboratory"/>
            <person name="Czajka J.J."/>
            <person name="Han Y."/>
            <person name="Kim J."/>
            <person name="Mondo S.J."/>
            <person name="Hofstad B.A."/>
            <person name="Robles A."/>
            <person name="Haridas S."/>
            <person name="Riley R."/>
            <person name="LaButti K."/>
            <person name="Pangilinan J."/>
            <person name="Andreopoulos W."/>
            <person name="Lipzen A."/>
            <person name="Yan J."/>
            <person name="Wang M."/>
            <person name="Ng V."/>
            <person name="Grigoriev I.V."/>
            <person name="Spatafora J.W."/>
            <person name="Magnuson J.K."/>
            <person name="Baker S.E."/>
            <person name="Pomraning K.R."/>
        </authorList>
    </citation>
    <scope>NUCLEOTIDE SEQUENCE [LARGE SCALE GENOMIC DNA]</scope>
    <source>
        <strain evidence="14 15">Phaff 52-87</strain>
    </source>
</reference>
<keyword evidence="15" id="KW-1185">Reference proteome</keyword>
<dbReference type="Gene3D" id="1.20.1170.10">
    <property type="match status" value="1"/>
</dbReference>
<keyword evidence="6 10" id="KW-0576">Peroxisome</keyword>
<feature type="coiled-coil region" evidence="11">
    <location>
        <begin position="146"/>
        <end position="238"/>
    </location>
</feature>
<evidence type="ECO:0000256" key="12">
    <source>
        <dbReference type="SAM" id="MobiDB-lite"/>
    </source>
</evidence>
<comment type="subcellular location">
    <subcellularLocation>
        <location evidence="9 10">Peroxisome membrane</location>
    </subcellularLocation>
</comment>
<dbReference type="Proteomes" id="UP001498771">
    <property type="component" value="Unassembled WGS sequence"/>
</dbReference>
<keyword evidence="3 10" id="KW-0653">Protein transport</keyword>
<keyword evidence="5 10" id="KW-0472">Membrane</keyword>
<evidence type="ECO:0000256" key="4">
    <source>
        <dbReference type="ARBA" id="ARBA00023010"/>
    </source>
</evidence>
<evidence type="ECO:0000313" key="15">
    <source>
        <dbReference type="Proteomes" id="UP001498771"/>
    </source>
</evidence>
<evidence type="ECO:0000256" key="5">
    <source>
        <dbReference type="ARBA" id="ARBA00023136"/>
    </source>
</evidence>
<dbReference type="GeneID" id="90040454"/>
<evidence type="ECO:0000256" key="7">
    <source>
        <dbReference type="ARBA" id="ARBA00029502"/>
    </source>
</evidence>
<dbReference type="InterPro" id="IPR025655">
    <property type="entry name" value="PEX14"/>
</dbReference>
<feature type="region of interest" description="Disordered" evidence="12">
    <location>
        <begin position="49"/>
        <end position="89"/>
    </location>
</feature>
<proteinExistence type="inferred from homology"/>
<keyword evidence="2 10" id="KW-0813">Transport</keyword>
<organism evidence="14 15">
    <name type="scientific">Myxozyma melibiosi</name>
    <dbReference type="NCBI Taxonomy" id="54550"/>
    <lineage>
        <taxon>Eukaryota</taxon>
        <taxon>Fungi</taxon>
        <taxon>Dikarya</taxon>
        <taxon>Ascomycota</taxon>
        <taxon>Saccharomycotina</taxon>
        <taxon>Lipomycetes</taxon>
        <taxon>Lipomycetales</taxon>
        <taxon>Lipomycetaceae</taxon>
        <taxon>Myxozyma</taxon>
    </lineage>
</organism>
<gene>
    <name evidence="14" type="ORF">BZA70DRAFT_311116</name>
</gene>
<feature type="compositionally biased region" description="Low complexity" evidence="12">
    <location>
        <begin position="52"/>
        <end position="66"/>
    </location>
</feature>
<evidence type="ECO:0000256" key="6">
    <source>
        <dbReference type="ARBA" id="ARBA00023140"/>
    </source>
</evidence>
<keyword evidence="11" id="KW-0175">Coiled coil</keyword>
<dbReference type="RefSeq" id="XP_064767630.1">
    <property type="nucleotide sequence ID" value="XM_064914942.1"/>
</dbReference>
<dbReference type="Gene3D" id="1.10.10.10">
    <property type="entry name" value="Winged helix-like DNA-binding domain superfamily/Winged helix DNA-binding domain"/>
    <property type="match status" value="1"/>
</dbReference>
<evidence type="ECO:0000256" key="9">
    <source>
        <dbReference type="ARBA" id="ARBA00046271"/>
    </source>
</evidence>
<evidence type="ECO:0000259" key="13">
    <source>
        <dbReference type="Pfam" id="PF04695"/>
    </source>
</evidence>
<name>A0ABR1F465_9ASCO</name>
<evidence type="ECO:0000313" key="14">
    <source>
        <dbReference type="EMBL" id="KAK7204597.1"/>
    </source>
</evidence>
<dbReference type="Pfam" id="PF04695">
    <property type="entry name" value="Pex14_N"/>
    <property type="match status" value="1"/>
</dbReference>
<evidence type="ECO:0000256" key="11">
    <source>
        <dbReference type="SAM" id="Coils"/>
    </source>
</evidence>
<comment type="function">
    <text evidence="10">Component of the PEX13-PEX14 docking complex, a translocon channel that specifically mediates the import of peroxisomal cargo proteins bound to PEX5 receptor. The PEX13-PEX14 docking complex forms a large import pore which can be opened to a diameter of about 9 nm. Mechanistically, PEX5 receptor along with cargo proteins associates with the PEX14 subunit of the PEX13-PEX14 docking complex in the cytosol, leading to the insertion of the receptor into the organelle membrane with the concomitant translocation of the cargo into the peroxisome matrix.</text>
</comment>
<dbReference type="InterPro" id="IPR036388">
    <property type="entry name" value="WH-like_DNA-bd_sf"/>
</dbReference>
<feature type="domain" description="Peroxisome membrane anchor protein Pex14p N-terminal" evidence="13">
    <location>
        <begin position="5"/>
        <end position="49"/>
    </location>
</feature>
<comment type="similarity">
    <text evidence="1 10">Belongs to the peroxin-14 family.</text>
</comment>
<feature type="compositionally biased region" description="Low complexity" evidence="12">
    <location>
        <begin position="302"/>
        <end position="331"/>
    </location>
</feature>
<dbReference type="EMBL" id="JBBJBU010000007">
    <property type="protein sequence ID" value="KAK7204597.1"/>
    <property type="molecule type" value="Genomic_DNA"/>
</dbReference>
<dbReference type="InterPro" id="IPR006785">
    <property type="entry name" value="Pex14_N"/>
</dbReference>
<feature type="compositionally biased region" description="Low complexity" evidence="12">
    <location>
        <begin position="257"/>
        <end position="266"/>
    </location>
</feature>
<dbReference type="PANTHER" id="PTHR23058:SF0">
    <property type="entry name" value="PEROXISOMAL MEMBRANE PROTEIN PEX14"/>
    <property type="match status" value="1"/>
</dbReference>